<evidence type="ECO:0000313" key="2">
    <source>
        <dbReference type="EMBL" id="STW49624.1"/>
    </source>
</evidence>
<evidence type="ECO:0000313" key="3">
    <source>
        <dbReference type="Proteomes" id="UP000255167"/>
    </source>
</evidence>
<evidence type="ECO:0000256" key="1">
    <source>
        <dbReference type="SAM" id="Phobius"/>
    </source>
</evidence>
<accession>A0A378FZJ2</accession>
<dbReference type="EMBL" id="UGNC01000005">
    <property type="protein sequence ID" value="STW49624.1"/>
    <property type="molecule type" value="Genomic_DNA"/>
</dbReference>
<protein>
    <submittedName>
        <fullName evidence="2">Ribitol/Xylitol/Arabitol transporter, MFS superfamily</fullName>
    </submittedName>
</protein>
<keyword evidence="1" id="KW-1133">Transmembrane helix</keyword>
<dbReference type="AlphaFoldDB" id="A0A378FZJ2"/>
<keyword evidence="1" id="KW-0812">Transmembrane</keyword>
<name>A0A378FZJ2_KLEPN</name>
<feature type="transmembrane region" description="Helical" evidence="1">
    <location>
        <begin position="6"/>
        <end position="27"/>
    </location>
</feature>
<sequence length="53" mass="5837">MVLLPYFSTIGVVIAYTALYILAFFLCPLIRVEQPGFTSDQHAKPFTANAAES</sequence>
<proteinExistence type="predicted"/>
<reference evidence="2 3" key="1">
    <citation type="submission" date="2018-06" db="EMBL/GenBank/DDBJ databases">
        <authorList>
            <consortium name="Pathogen Informatics"/>
            <person name="Doyle S."/>
        </authorList>
    </citation>
    <scope>NUCLEOTIDE SEQUENCE [LARGE SCALE GENOMIC DNA]</scope>
    <source>
        <strain evidence="2 3">NCTC9617</strain>
    </source>
</reference>
<keyword evidence="1" id="KW-0472">Membrane</keyword>
<dbReference type="Proteomes" id="UP000255167">
    <property type="component" value="Unassembled WGS sequence"/>
</dbReference>
<organism evidence="2 3">
    <name type="scientific">Klebsiella pneumoniae</name>
    <dbReference type="NCBI Taxonomy" id="573"/>
    <lineage>
        <taxon>Bacteria</taxon>
        <taxon>Pseudomonadati</taxon>
        <taxon>Pseudomonadota</taxon>
        <taxon>Gammaproteobacteria</taxon>
        <taxon>Enterobacterales</taxon>
        <taxon>Enterobacteriaceae</taxon>
        <taxon>Klebsiella/Raoultella group</taxon>
        <taxon>Klebsiella</taxon>
        <taxon>Klebsiella pneumoniae complex</taxon>
    </lineage>
</organism>
<gene>
    <name evidence="2" type="ORF">NCTC9617_06261</name>
</gene>